<dbReference type="Proteomes" id="UP000663882">
    <property type="component" value="Unassembled WGS sequence"/>
</dbReference>
<gene>
    <name evidence="1" type="ORF">RFH988_LOCUS6106</name>
</gene>
<sequence length="80" mass="9697">MVMFNELVLQKIIIAIRDDEYVIYNLDQQRLLYLVELSWIPYDNMNQSLKLLPIIRDYLTNQSKLLSDEGNQFFFQTNHR</sequence>
<dbReference type="EMBL" id="CAJNOO010000179">
    <property type="protein sequence ID" value="CAF0844155.1"/>
    <property type="molecule type" value="Genomic_DNA"/>
</dbReference>
<comment type="caution">
    <text evidence="1">The sequence shown here is derived from an EMBL/GenBank/DDBJ whole genome shotgun (WGS) entry which is preliminary data.</text>
</comment>
<evidence type="ECO:0000313" key="1">
    <source>
        <dbReference type="EMBL" id="CAF0844155.1"/>
    </source>
</evidence>
<reference evidence="1" key="1">
    <citation type="submission" date="2021-02" db="EMBL/GenBank/DDBJ databases">
        <authorList>
            <person name="Nowell W R."/>
        </authorList>
    </citation>
    <scope>NUCLEOTIDE SEQUENCE</scope>
</reference>
<proteinExistence type="predicted"/>
<dbReference type="OrthoDB" id="1729737at2759"/>
<organism evidence="1 2">
    <name type="scientific">Rotaria sordida</name>
    <dbReference type="NCBI Taxonomy" id="392033"/>
    <lineage>
        <taxon>Eukaryota</taxon>
        <taxon>Metazoa</taxon>
        <taxon>Spiralia</taxon>
        <taxon>Gnathifera</taxon>
        <taxon>Rotifera</taxon>
        <taxon>Eurotatoria</taxon>
        <taxon>Bdelloidea</taxon>
        <taxon>Philodinida</taxon>
        <taxon>Philodinidae</taxon>
        <taxon>Rotaria</taxon>
    </lineage>
</organism>
<dbReference type="AlphaFoldDB" id="A0A813VJ86"/>
<protein>
    <submittedName>
        <fullName evidence="1">Uncharacterized protein</fullName>
    </submittedName>
</protein>
<accession>A0A813VJ86</accession>
<name>A0A813VJ86_9BILA</name>
<evidence type="ECO:0000313" key="2">
    <source>
        <dbReference type="Proteomes" id="UP000663882"/>
    </source>
</evidence>